<dbReference type="GO" id="GO:0009372">
    <property type="term" value="P:quorum sensing"/>
    <property type="evidence" value="ECO:0007669"/>
    <property type="project" value="UniProtKB-ARBA"/>
</dbReference>
<dbReference type="GO" id="GO:0010629">
    <property type="term" value="P:negative regulation of gene expression"/>
    <property type="evidence" value="ECO:0007669"/>
    <property type="project" value="UniProtKB-ARBA"/>
</dbReference>
<comment type="similarity">
    <text evidence="1">Belongs to the transglycosylase family. Rpf subfamily.</text>
</comment>
<dbReference type="GO" id="GO:0042127">
    <property type="term" value="P:regulation of cell population proliferation"/>
    <property type="evidence" value="ECO:0007669"/>
    <property type="project" value="UniProtKB-ARBA"/>
</dbReference>
<dbReference type="AlphaFoldDB" id="A0A1S1NL49"/>
<dbReference type="Proteomes" id="UP000238296">
    <property type="component" value="Unassembled WGS sequence"/>
</dbReference>
<proteinExistence type="inferred from homology"/>
<dbReference type="Pfam" id="PF06737">
    <property type="entry name" value="Transglycosylas"/>
    <property type="match status" value="1"/>
</dbReference>
<dbReference type="EMBL" id="PPEA01000614">
    <property type="protein sequence ID" value="PQM45572.1"/>
    <property type="molecule type" value="Genomic_DNA"/>
</dbReference>
<evidence type="ECO:0000256" key="1">
    <source>
        <dbReference type="ARBA" id="ARBA00010830"/>
    </source>
</evidence>
<keyword evidence="3" id="KW-0732">Signal</keyword>
<name>A0A1S1NL49_9MYCO</name>
<sequence length="131" mass="13226">MRPATGVAALFAAVSIAPASSVVHASPVDWNALAQCESGGNWSANTGNGAYGGLQIKESTWLANGGVGNPAEAPPQEQIRVANNIMATEGPKAWPKCAVSTGAVVPGSITHILTQLGDVADGSCLNPLKCF</sequence>
<accession>A0A1S1NL49</accession>
<evidence type="ECO:0000313" key="5">
    <source>
        <dbReference type="EMBL" id="OHV04752.1"/>
    </source>
</evidence>
<dbReference type="Gene3D" id="1.10.530.10">
    <property type="match status" value="1"/>
</dbReference>
<dbReference type="GO" id="GO:0016787">
    <property type="term" value="F:hydrolase activity"/>
    <property type="evidence" value="ECO:0007669"/>
    <property type="project" value="UniProtKB-KW"/>
</dbReference>
<dbReference type="InterPro" id="IPR023346">
    <property type="entry name" value="Lysozyme-like_dom_sf"/>
</dbReference>
<keyword evidence="7" id="KW-1185">Reference proteome</keyword>
<feature type="domain" description="Resuscitation-promoting factor core lysozyme-like" evidence="4">
    <location>
        <begin position="27"/>
        <end position="97"/>
    </location>
</feature>
<reference evidence="6 8" key="2">
    <citation type="journal article" date="2017" name="Int. J. Syst. Evol. Microbiol.">
        <title>Mycobacterium talmoniae sp. nov., a slowly growing mycobacterium isolated from human respiratory samples.</title>
        <authorList>
            <person name="Davidson R.M."/>
            <person name="DeGroote M.A."/>
            <person name="Marola J.L."/>
            <person name="Buss S."/>
            <person name="Jones V."/>
            <person name="McNeil M.R."/>
            <person name="Freifeld A.G."/>
            <person name="Elaine Epperson L."/>
            <person name="Hasan N.A."/>
            <person name="Jackson M."/>
            <person name="Iwen P.C."/>
            <person name="Salfinger M."/>
            <person name="Strong M."/>
        </authorList>
    </citation>
    <scope>NUCLEOTIDE SEQUENCE [LARGE SCALE GENOMIC DNA]</scope>
    <source>
        <strain evidence="6 8">ATCC BAA-2683</strain>
    </source>
</reference>
<organism evidence="5 7">
    <name type="scientific">Mycobacterium talmoniae</name>
    <dbReference type="NCBI Taxonomy" id="1858794"/>
    <lineage>
        <taxon>Bacteria</taxon>
        <taxon>Bacillati</taxon>
        <taxon>Actinomycetota</taxon>
        <taxon>Actinomycetes</taxon>
        <taxon>Mycobacteriales</taxon>
        <taxon>Mycobacteriaceae</taxon>
        <taxon>Mycobacterium</taxon>
    </lineage>
</organism>
<evidence type="ECO:0000256" key="2">
    <source>
        <dbReference type="ARBA" id="ARBA00022801"/>
    </source>
</evidence>
<protein>
    <submittedName>
        <fullName evidence="5">Resuscitation-promoting factor RpfD</fullName>
        <ecNumber evidence="6">3.-.-.-</ecNumber>
    </submittedName>
</protein>
<keyword evidence="2 6" id="KW-0378">Hydrolase</keyword>
<dbReference type="GO" id="GO:0005576">
    <property type="term" value="C:extracellular region"/>
    <property type="evidence" value="ECO:0007669"/>
    <property type="project" value="UniProtKB-ARBA"/>
</dbReference>
<dbReference type="SUPFAM" id="SSF53955">
    <property type="entry name" value="Lysozyme-like"/>
    <property type="match status" value="1"/>
</dbReference>
<evidence type="ECO:0000313" key="6">
    <source>
        <dbReference type="EMBL" id="PQM45572.1"/>
    </source>
</evidence>
<reference evidence="5 7" key="1">
    <citation type="submission" date="2016-10" db="EMBL/GenBank/DDBJ databases">
        <title>Genome sequence of Mycobacterium talmonii.</title>
        <authorList>
            <person name="Greninger A.L."/>
            <person name="Elliott B."/>
            <person name="Vasireddy S."/>
            <person name="Vasireddy R."/>
        </authorList>
    </citation>
    <scope>NUCLEOTIDE SEQUENCE [LARGE SCALE GENOMIC DNA]</scope>
    <source>
        <strain evidence="5">MO-5499</strain>
        <strain evidence="7">NE-TNMC-100812</strain>
    </source>
</reference>
<evidence type="ECO:0000256" key="3">
    <source>
        <dbReference type="SAM" id="SignalP"/>
    </source>
</evidence>
<evidence type="ECO:0000259" key="4">
    <source>
        <dbReference type="Pfam" id="PF06737"/>
    </source>
</evidence>
<dbReference type="Proteomes" id="UP000179734">
    <property type="component" value="Unassembled WGS sequence"/>
</dbReference>
<dbReference type="RefSeq" id="WP_071024405.1">
    <property type="nucleotide sequence ID" value="NZ_MLQM01000031.1"/>
</dbReference>
<reference evidence="6" key="3">
    <citation type="submission" date="2018-01" db="EMBL/GenBank/DDBJ databases">
        <authorList>
            <person name="Gaut B.S."/>
            <person name="Morton B.R."/>
            <person name="Clegg M.T."/>
            <person name="Duvall M.R."/>
        </authorList>
    </citation>
    <scope>NUCLEOTIDE SEQUENCE</scope>
    <source>
        <strain evidence="6">ATCC BAA-2683</strain>
    </source>
</reference>
<feature type="chain" id="PRO_5033282136" evidence="3">
    <location>
        <begin position="26"/>
        <end position="131"/>
    </location>
</feature>
<evidence type="ECO:0000313" key="8">
    <source>
        <dbReference type="Proteomes" id="UP000238296"/>
    </source>
</evidence>
<dbReference type="EMBL" id="MLQM01000031">
    <property type="protein sequence ID" value="OHV04752.1"/>
    <property type="molecule type" value="Genomic_DNA"/>
</dbReference>
<dbReference type="EC" id="3.-.-.-" evidence="6"/>
<dbReference type="CDD" id="cd13925">
    <property type="entry name" value="RPF"/>
    <property type="match status" value="1"/>
</dbReference>
<gene>
    <name evidence="6" type="primary">rpfD</name>
    <name evidence="5" type="ORF">BKN37_08500</name>
    <name evidence="6" type="ORF">C1Y40_04265</name>
</gene>
<dbReference type="InterPro" id="IPR010618">
    <property type="entry name" value="RPF"/>
</dbReference>
<comment type="caution">
    <text evidence="5">The sequence shown here is derived from an EMBL/GenBank/DDBJ whole genome shotgun (WGS) entry which is preliminary data.</text>
</comment>
<feature type="signal peptide" evidence="3">
    <location>
        <begin position="1"/>
        <end position="25"/>
    </location>
</feature>
<evidence type="ECO:0000313" key="7">
    <source>
        <dbReference type="Proteomes" id="UP000179734"/>
    </source>
</evidence>